<proteinExistence type="predicted"/>
<evidence type="ECO:0000256" key="1">
    <source>
        <dbReference type="ARBA" id="ARBA00022679"/>
    </source>
</evidence>
<dbReference type="EMBL" id="AEUW02000001">
    <property type="protein sequence ID" value="EHJ53020.1"/>
    <property type="molecule type" value="Genomic_DNA"/>
</dbReference>
<dbReference type="PANTHER" id="PTHR42919">
    <property type="entry name" value="N-ALPHA-ACETYLTRANSFERASE"/>
    <property type="match status" value="1"/>
</dbReference>
<comment type="caution">
    <text evidence="4">The sequence shown here is derived from an EMBL/GenBank/DDBJ whole genome shotgun (WGS) entry which is preliminary data.</text>
</comment>
<dbReference type="eggNOG" id="COG0456">
    <property type="taxonomic scope" value="Bacteria"/>
</dbReference>
<dbReference type="Pfam" id="PF00583">
    <property type="entry name" value="Acetyltransf_1"/>
    <property type="match status" value="1"/>
</dbReference>
<dbReference type="InterPro" id="IPR000182">
    <property type="entry name" value="GNAT_dom"/>
</dbReference>
<dbReference type="AlphaFoldDB" id="G5JUL7"/>
<dbReference type="Proteomes" id="UP000003573">
    <property type="component" value="Unassembled WGS sequence"/>
</dbReference>
<keyword evidence="1" id="KW-0808">Transferase</keyword>
<organism evidence="4 5">
    <name type="scientific">Streptococcus macacae NCTC 11558</name>
    <dbReference type="NCBI Taxonomy" id="764298"/>
    <lineage>
        <taxon>Bacteria</taxon>
        <taxon>Bacillati</taxon>
        <taxon>Bacillota</taxon>
        <taxon>Bacilli</taxon>
        <taxon>Lactobacillales</taxon>
        <taxon>Streptococcaceae</taxon>
        <taxon>Streptococcus</taxon>
    </lineage>
</organism>
<dbReference type="STRING" id="764298.STRMA_0845"/>
<dbReference type="RefSeq" id="WP_003081769.1">
    <property type="nucleotide sequence ID" value="NZ_AEUW02000001.1"/>
</dbReference>
<gene>
    <name evidence="4" type="ORF">STRMA_0845</name>
</gene>
<dbReference type="PANTHER" id="PTHR42919:SF8">
    <property type="entry name" value="N-ALPHA-ACETYLTRANSFERASE 50"/>
    <property type="match status" value="1"/>
</dbReference>
<dbReference type="InterPro" id="IPR016181">
    <property type="entry name" value="Acyl_CoA_acyltransferase"/>
</dbReference>
<evidence type="ECO:0000256" key="2">
    <source>
        <dbReference type="ARBA" id="ARBA00023315"/>
    </source>
</evidence>
<evidence type="ECO:0000313" key="4">
    <source>
        <dbReference type="EMBL" id="EHJ53020.1"/>
    </source>
</evidence>
<dbReference type="InterPro" id="IPR051556">
    <property type="entry name" value="N-term/lysine_N-AcTrnsfr"/>
</dbReference>
<evidence type="ECO:0000259" key="3">
    <source>
        <dbReference type="PROSITE" id="PS51186"/>
    </source>
</evidence>
<keyword evidence="2" id="KW-0012">Acyltransferase</keyword>
<protein>
    <submittedName>
        <fullName evidence="4">Acetyltransferase, GNAT family</fullName>
    </submittedName>
</protein>
<dbReference type="PROSITE" id="PS51186">
    <property type="entry name" value="GNAT"/>
    <property type="match status" value="1"/>
</dbReference>
<dbReference type="GO" id="GO:0016747">
    <property type="term" value="F:acyltransferase activity, transferring groups other than amino-acyl groups"/>
    <property type="evidence" value="ECO:0007669"/>
    <property type="project" value="InterPro"/>
</dbReference>
<dbReference type="OrthoDB" id="9805924at2"/>
<accession>G5JUL7</accession>
<feature type="domain" description="N-acetyltransferase" evidence="3">
    <location>
        <begin position="1"/>
        <end position="158"/>
    </location>
</feature>
<dbReference type="CDD" id="cd04301">
    <property type="entry name" value="NAT_SF"/>
    <property type="match status" value="1"/>
</dbReference>
<dbReference type="SUPFAM" id="SSF55729">
    <property type="entry name" value="Acyl-CoA N-acyltransferases (Nat)"/>
    <property type="match status" value="1"/>
</dbReference>
<keyword evidence="5" id="KW-1185">Reference proteome</keyword>
<reference evidence="4 5" key="1">
    <citation type="journal article" date="2014" name="Int. J. Syst. Evol. Microbiol.">
        <title>Phylogenomics and the dynamic genome evolution of the genus Streptococcus.</title>
        <authorList>
            <consortium name="The Broad Institute Genome Sequencing Platform"/>
            <person name="Richards V.P."/>
            <person name="Palmer S.R."/>
            <person name="Pavinski Bitar P.D."/>
            <person name="Qin X."/>
            <person name="Weinstock G.M."/>
            <person name="Highlander S.K."/>
            <person name="Town C.D."/>
            <person name="Burne R.A."/>
            <person name="Stanhope M.J."/>
        </authorList>
    </citation>
    <scope>NUCLEOTIDE SEQUENCE [LARGE SCALE GENOMIC DNA]</scope>
    <source>
        <strain evidence="4 5">NCTC 11558</strain>
    </source>
</reference>
<evidence type="ECO:0000313" key="5">
    <source>
        <dbReference type="Proteomes" id="UP000003573"/>
    </source>
</evidence>
<dbReference type="Gene3D" id="3.40.630.30">
    <property type="match status" value="1"/>
</dbReference>
<sequence length="158" mass="18399">MSIRLAQKKDIPALKKLLNQIFQVHAQARPDLFKQKEEGSKFSEIELKELLQNELKPIFVYVDEKDQVLAHLFLTIQETKESKILKAVKTLFIEDLCVSEESRGQKIGLKLYHFAEEYARDKGCYNLTLNVWNANKDALKFYEHLGLSAKKTEMEKIL</sequence>
<name>G5JUL7_9STRE</name>